<dbReference type="InterPro" id="IPR007231">
    <property type="entry name" value="Nucleoporin_int_Nup93/Nic96"/>
</dbReference>
<sequence>PGIIDKFAGDTRSIISKVALEAENKGLFEEAVRLYELAKNPDKVLELMNKILSPVIAQVSVPQSNKERLKNTAVAIAERYRSQGTAAEKSINSTFYLLLDLMTFFDEYHAGHVDRAYDVMERLKLLPLSQESVEERVAAFRSFSDEVRHNLSEVLLAAMNILFTQYKRLRGAPAGAPGRSQITIEDRGMQLRSQARALITFAGMIPYNMAGDTNARLVQMELLMN</sequence>
<keyword evidence="6 7" id="KW-0539">Nucleus</keyword>
<dbReference type="PANTHER" id="PTHR11225">
    <property type="entry name" value="NUCLEAR PORE COMPLEX PROTEIN NUP93 NUCLEOPORIN NUP93 DEAD EYE PROTEIN"/>
    <property type="match status" value="1"/>
</dbReference>
<comment type="subcellular location">
    <subcellularLocation>
        <location evidence="2">Nucleus membrane</location>
        <topology evidence="2">Peripheral membrane protein</topology>
    </subcellularLocation>
    <subcellularLocation>
        <location evidence="1 7">Nucleus</location>
        <location evidence="1 7">Nuclear pore complex</location>
    </subcellularLocation>
</comment>
<evidence type="ECO:0000256" key="6">
    <source>
        <dbReference type="ARBA" id="ARBA00023242"/>
    </source>
</evidence>
<dbReference type="PANTHER" id="PTHR11225:SF4">
    <property type="entry name" value="NUCLEAR PORE COMPLEX PROTEIN NUP93"/>
    <property type="match status" value="1"/>
</dbReference>
<evidence type="ECO:0000256" key="5">
    <source>
        <dbReference type="ARBA" id="ARBA00023132"/>
    </source>
</evidence>
<evidence type="ECO:0000256" key="1">
    <source>
        <dbReference type="ARBA" id="ARBA00004567"/>
    </source>
</evidence>
<feature type="non-terminal residue" evidence="8">
    <location>
        <position position="1"/>
    </location>
</feature>
<name>A0ABV1ABR8_9TELE</name>
<comment type="similarity">
    <text evidence="3 7">Belongs to the nucleoporin interacting component (NIC) family.</text>
</comment>
<organism evidence="8 9">
    <name type="scientific">Ameca splendens</name>
    <dbReference type="NCBI Taxonomy" id="208324"/>
    <lineage>
        <taxon>Eukaryota</taxon>
        <taxon>Metazoa</taxon>
        <taxon>Chordata</taxon>
        <taxon>Craniata</taxon>
        <taxon>Vertebrata</taxon>
        <taxon>Euteleostomi</taxon>
        <taxon>Actinopterygii</taxon>
        <taxon>Neopterygii</taxon>
        <taxon>Teleostei</taxon>
        <taxon>Neoteleostei</taxon>
        <taxon>Acanthomorphata</taxon>
        <taxon>Ovalentaria</taxon>
        <taxon>Atherinomorphae</taxon>
        <taxon>Cyprinodontiformes</taxon>
        <taxon>Goodeidae</taxon>
        <taxon>Ameca</taxon>
    </lineage>
</organism>
<keyword evidence="7" id="KW-0813">Transport</keyword>
<evidence type="ECO:0000256" key="4">
    <source>
        <dbReference type="ARBA" id="ARBA00017717"/>
    </source>
</evidence>
<evidence type="ECO:0000313" key="9">
    <source>
        <dbReference type="Proteomes" id="UP001469553"/>
    </source>
</evidence>
<dbReference type="Proteomes" id="UP001469553">
    <property type="component" value="Unassembled WGS sequence"/>
</dbReference>
<protein>
    <recommendedName>
        <fullName evidence="4 7">Nuclear pore complex protein Nup93</fullName>
    </recommendedName>
</protein>
<evidence type="ECO:0000256" key="3">
    <source>
        <dbReference type="ARBA" id="ARBA00010186"/>
    </source>
</evidence>
<keyword evidence="5 7" id="KW-0906">Nuclear pore complex</keyword>
<evidence type="ECO:0000313" key="8">
    <source>
        <dbReference type="EMBL" id="MEQ2315998.1"/>
    </source>
</evidence>
<keyword evidence="7" id="KW-0472">Membrane</keyword>
<dbReference type="Pfam" id="PF04097">
    <property type="entry name" value="Nic96"/>
    <property type="match status" value="1"/>
</dbReference>
<proteinExistence type="inferred from homology"/>
<accession>A0ABV1ABR8</accession>
<evidence type="ECO:0000256" key="7">
    <source>
        <dbReference type="RuleBase" id="RU364035"/>
    </source>
</evidence>
<evidence type="ECO:0000256" key="2">
    <source>
        <dbReference type="ARBA" id="ARBA00004617"/>
    </source>
</evidence>
<dbReference type="EMBL" id="JAHRIP010087706">
    <property type="protein sequence ID" value="MEQ2315998.1"/>
    <property type="molecule type" value="Genomic_DNA"/>
</dbReference>
<reference evidence="8 9" key="1">
    <citation type="submission" date="2021-06" db="EMBL/GenBank/DDBJ databases">
        <authorList>
            <person name="Palmer J.M."/>
        </authorList>
    </citation>
    <scope>NUCLEOTIDE SEQUENCE [LARGE SCALE GENOMIC DNA]</scope>
    <source>
        <strain evidence="8 9">AS_MEX2019</strain>
        <tissue evidence="8">Muscle</tissue>
    </source>
</reference>
<keyword evidence="9" id="KW-1185">Reference proteome</keyword>
<gene>
    <name evidence="8" type="ORF">AMECASPLE_028147</name>
</gene>
<keyword evidence="7" id="KW-0653">Protein transport</keyword>
<comment type="function">
    <text evidence="7">Plays a role in the nuclear pore complex (NPC) assembly and/or maintenance.</text>
</comment>
<keyword evidence="7" id="KW-0509">mRNA transport</keyword>
<comment type="caution">
    <text evidence="8">The sequence shown here is derived from an EMBL/GenBank/DDBJ whole genome shotgun (WGS) entry which is preliminary data.</text>
</comment>
<keyword evidence="7" id="KW-0811">Translocation</keyword>